<keyword evidence="2 3" id="KW-0732">Signal</keyword>
<dbReference type="Proteomes" id="UP000194440">
    <property type="component" value="Plasmid pACP4.3"/>
</dbReference>
<dbReference type="CDD" id="cd06911">
    <property type="entry name" value="VirB9_CagX_TrbG"/>
    <property type="match status" value="1"/>
</dbReference>
<dbReference type="Pfam" id="PF03524">
    <property type="entry name" value="CagX"/>
    <property type="match status" value="1"/>
</dbReference>
<feature type="chain" id="PRO_5013031981" description="P-type conjugative transfer protein TrbG" evidence="3">
    <location>
        <begin position="24"/>
        <end position="302"/>
    </location>
</feature>
<dbReference type="Gene3D" id="2.60.40.2500">
    <property type="match status" value="1"/>
</dbReference>
<evidence type="ECO:0000256" key="3">
    <source>
        <dbReference type="SAM" id="SignalP"/>
    </source>
</evidence>
<dbReference type="KEGG" id="acip:CBP36_21350"/>
<proteinExistence type="inferred from homology"/>
<name>A0A240UJ36_9BURK</name>
<protein>
    <recommendedName>
        <fullName evidence="6">P-type conjugative transfer protein TrbG</fullName>
    </recommendedName>
</protein>
<evidence type="ECO:0008006" key="6">
    <source>
        <dbReference type="Google" id="ProtNLM"/>
    </source>
</evidence>
<keyword evidence="4" id="KW-0614">Plasmid</keyword>
<dbReference type="AlphaFoldDB" id="A0A240UJ36"/>
<evidence type="ECO:0000313" key="5">
    <source>
        <dbReference type="Proteomes" id="UP000194440"/>
    </source>
</evidence>
<feature type="signal peptide" evidence="3">
    <location>
        <begin position="1"/>
        <end position="23"/>
    </location>
</feature>
<evidence type="ECO:0000256" key="1">
    <source>
        <dbReference type="ARBA" id="ARBA00006135"/>
    </source>
</evidence>
<dbReference type="InterPro" id="IPR038161">
    <property type="entry name" value="VirB9/CagX/TrbG_C_sf"/>
</dbReference>
<sequence>MMKKHSIMAACAAYCMTGLISFAGAVERYNVLQDAVVAQAKRWQSGEKAKPIMSSDGKVIFPFGQAMPKLTCSPSRACDIEMEPGETPRKVIVGDQANWTWEAADSIENGKTVNHVVVQPRDNDVESNLIITTDRRTYHIKLFAPKNEGVYLNRVGFYYPEQLVASWDAKVGRVAEAKAKDEESNAMPEPVAPDKMAFDYRIEGDADFRPIRVFNNGEQTYIAMPEEVRRGEYPTLSLLDEDGKMMVVDYRRTVDGKTGTVHYVVGKLFNKAELHRGNEKVKIIWERKEKSRFSFWGVNNGN</sequence>
<evidence type="ECO:0000256" key="2">
    <source>
        <dbReference type="ARBA" id="ARBA00022729"/>
    </source>
</evidence>
<evidence type="ECO:0000313" key="4">
    <source>
        <dbReference type="EMBL" id="ART61514.1"/>
    </source>
</evidence>
<gene>
    <name evidence="4" type="ORF">CBP36_21350</name>
</gene>
<dbReference type="InterPro" id="IPR010258">
    <property type="entry name" value="Conjugal_tfr_TrbG/VirB9/CagX"/>
</dbReference>
<geneLocation type="plasmid" evidence="4 5">
    <name>pACP4.3</name>
</geneLocation>
<accession>A0A240UJ36</accession>
<keyword evidence="5" id="KW-1185">Reference proteome</keyword>
<organism evidence="4 5">
    <name type="scientific">Acidovorax carolinensis</name>
    <dbReference type="NCBI Taxonomy" id="553814"/>
    <lineage>
        <taxon>Bacteria</taxon>
        <taxon>Pseudomonadati</taxon>
        <taxon>Pseudomonadota</taxon>
        <taxon>Betaproteobacteria</taxon>
        <taxon>Burkholderiales</taxon>
        <taxon>Comamonadaceae</taxon>
        <taxon>Acidovorax</taxon>
    </lineage>
</organism>
<reference evidence="4" key="1">
    <citation type="submission" date="2017-05" db="EMBL/GenBank/DDBJ databases">
        <title>Polyphasic characterization of four soil-derived phenanthrene-degrading Acidovorax strains and proposal of Acidovorax phenanthrenivorans sp. nov.</title>
        <authorList>
            <person name="Singleton D."/>
            <person name="Lee J."/>
            <person name="Dickey A.N."/>
            <person name="Stroud A."/>
            <person name="Scholl E.H."/>
            <person name="Wright F.A."/>
            <person name="Aitken M.D."/>
        </authorList>
    </citation>
    <scope>NUCLEOTIDE SEQUENCE</scope>
    <source>
        <strain evidence="4">P4</strain>
        <plasmid evidence="4">pACP4.3</plasmid>
    </source>
</reference>
<dbReference type="RefSeq" id="WP_086929219.1">
    <property type="nucleotide sequence ID" value="NZ_CP021369.1"/>
</dbReference>
<dbReference type="InterPro" id="IPR033645">
    <property type="entry name" value="VirB9/CagX/TrbG_C"/>
</dbReference>
<dbReference type="EMBL" id="CP021369">
    <property type="protein sequence ID" value="ART61514.1"/>
    <property type="molecule type" value="Genomic_DNA"/>
</dbReference>
<comment type="similarity">
    <text evidence="1">Belongs to the TrbG/VirB9 family.</text>
</comment>